<dbReference type="PANTHER" id="PTHR11586:SF37">
    <property type="entry name" value="TRNA-BINDING DOMAIN-CONTAINING PROTEIN"/>
    <property type="match status" value="1"/>
</dbReference>
<dbReference type="CDD" id="cd02798">
    <property type="entry name" value="tRNA_bind_CsaA"/>
    <property type="match status" value="1"/>
</dbReference>
<organism evidence="5 6">
    <name type="scientific">Isoalcanivorax beigongshangi</name>
    <dbReference type="NCBI Taxonomy" id="3238810"/>
    <lineage>
        <taxon>Bacteria</taxon>
        <taxon>Pseudomonadati</taxon>
        <taxon>Pseudomonadota</taxon>
        <taxon>Gammaproteobacteria</taxon>
        <taxon>Oceanospirillales</taxon>
        <taxon>Alcanivoracaceae</taxon>
        <taxon>Isoalcanivorax</taxon>
    </lineage>
</organism>
<keyword evidence="6" id="KW-1185">Reference proteome</keyword>
<dbReference type="InterPro" id="IPR008231">
    <property type="entry name" value="CsaA"/>
</dbReference>
<accession>A0ABV4AGJ9</accession>
<dbReference type="Gene3D" id="2.40.50.140">
    <property type="entry name" value="Nucleic acid-binding proteins"/>
    <property type="match status" value="1"/>
</dbReference>
<dbReference type="Pfam" id="PF01588">
    <property type="entry name" value="tRNA_bind"/>
    <property type="match status" value="1"/>
</dbReference>
<dbReference type="Proteomes" id="UP001562065">
    <property type="component" value="Unassembled WGS sequence"/>
</dbReference>
<reference evidence="5 6" key="1">
    <citation type="submission" date="2024-07" db="EMBL/GenBank/DDBJ databases">
        <authorList>
            <person name="Ren Q."/>
        </authorList>
    </citation>
    <scope>NUCLEOTIDE SEQUENCE [LARGE SCALE GENOMIC DNA]</scope>
    <source>
        <strain evidence="5 6">REN37</strain>
    </source>
</reference>
<gene>
    <name evidence="5" type="ORF">AB5I84_01295</name>
</gene>
<evidence type="ECO:0000259" key="4">
    <source>
        <dbReference type="PROSITE" id="PS50886"/>
    </source>
</evidence>
<feature type="domain" description="TRNA-binding" evidence="4">
    <location>
        <begin position="15"/>
        <end position="118"/>
    </location>
</feature>
<sequence>MTESNARPELIEWADFERVELRVATVLEARPNTKARKPAYVLTLDLGPLGTRISSAQITDHYTPEQLIGRQLLCVCNFPSMRVAGVKSEVLVTGAHDANGHVVLASFEHPVPAGTRLA</sequence>
<evidence type="ECO:0000256" key="2">
    <source>
        <dbReference type="ARBA" id="ARBA00022884"/>
    </source>
</evidence>
<comment type="caution">
    <text evidence="5">The sequence shown here is derived from an EMBL/GenBank/DDBJ whole genome shotgun (WGS) entry which is preliminary data.</text>
</comment>
<evidence type="ECO:0000313" key="6">
    <source>
        <dbReference type="Proteomes" id="UP001562065"/>
    </source>
</evidence>
<dbReference type="SUPFAM" id="SSF50249">
    <property type="entry name" value="Nucleic acid-binding proteins"/>
    <property type="match status" value="1"/>
</dbReference>
<dbReference type="NCBIfam" id="NF007495">
    <property type="entry name" value="PRK10089.1-4"/>
    <property type="match status" value="1"/>
</dbReference>
<dbReference type="InterPro" id="IPR012340">
    <property type="entry name" value="NA-bd_OB-fold"/>
</dbReference>
<dbReference type="PROSITE" id="PS50886">
    <property type="entry name" value="TRBD"/>
    <property type="match status" value="1"/>
</dbReference>
<evidence type="ECO:0000256" key="1">
    <source>
        <dbReference type="ARBA" id="ARBA00022555"/>
    </source>
</evidence>
<dbReference type="PANTHER" id="PTHR11586">
    <property type="entry name" value="TRNA-AMINOACYLATION COFACTOR ARC1 FAMILY MEMBER"/>
    <property type="match status" value="1"/>
</dbReference>
<dbReference type="InterPro" id="IPR051270">
    <property type="entry name" value="Tyrosine-tRNA_ligase_regulator"/>
</dbReference>
<keyword evidence="1 3" id="KW-0820">tRNA-binding</keyword>
<dbReference type="RefSeq" id="WP_369454022.1">
    <property type="nucleotide sequence ID" value="NZ_JBGCUO010000001.1"/>
</dbReference>
<dbReference type="EMBL" id="JBGCUO010000001">
    <property type="protein sequence ID" value="MEY1660780.1"/>
    <property type="molecule type" value="Genomic_DNA"/>
</dbReference>
<dbReference type="NCBIfam" id="NF007494">
    <property type="entry name" value="PRK10089.1-3"/>
    <property type="match status" value="1"/>
</dbReference>
<evidence type="ECO:0000313" key="5">
    <source>
        <dbReference type="EMBL" id="MEY1660780.1"/>
    </source>
</evidence>
<keyword evidence="2 3" id="KW-0694">RNA-binding</keyword>
<dbReference type="InterPro" id="IPR002547">
    <property type="entry name" value="tRNA-bd_dom"/>
</dbReference>
<evidence type="ECO:0000256" key="3">
    <source>
        <dbReference type="PROSITE-ProRule" id="PRU00209"/>
    </source>
</evidence>
<protein>
    <submittedName>
        <fullName evidence="5">tRNA-binding protein</fullName>
    </submittedName>
</protein>
<proteinExistence type="predicted"/>
<dbReference type="NCBIfam" id="TIGR02222">
    <property type="entry name" value="chap_CsaA"/>
    <property type="match status" value="1"/>
</dbReference>
<name>A0ABV4AGJ9_9GAMM</name>